<dbReference type="KEGG" id="stim:H1B31_04910"/>
<dbReference type="InterPro" id="IPR036782">
    <property type="entry name" value="NE0471-like_N"/>
</dbReference>
<keyword evidence="2" id="KW-1185">Reference proteome</keyword>
<dbReference type="Pfam" id="PF10387">
    <property type="entry name" value="DUF2442"/>
    <property type="match status" value="1"/>
</dbReference>
<dbReference type="RefSeq" id="WP_009441277.1">
    <property type="nucleotide sequence ID" value="NZ_CP060204.1"/>
</dbReference>
<reference evidence="1 2" key="1">
    <citation type="submission" date="2020-07" db="EMBL/GenBank/DDBJ databases">
        <title>Complete genome and description of Selenomonas timonensis sp. nov., a new bacterium isolated from a gingivitis subject.</title>
        <authorList>
            <person name="Antezack A."/>
        </authorList>
    </citation>
    <scope>NUCLEOTIDE SEQUENCE [LARGE SCALE GENOMIC DNA]</scope>
    <source>
        <strain evidence="1 2">Marseille-Q3039</strain>
    </source>
</reference>
<dbReference type="InterPro" id="IPR018841">
    <property type="entry name" value="DUF2442"/>
</dbReference>
<proteinExistence type="predicted"/>
<dbReference type="SUPFAM" id="SSF143880">
    <property type="entry name" value="NE0471 N-terminal domain-like"/>
    <property type="match status" value="1"/>
</dbReference>
<name>A0A7G7VMC4_9FIRM</name>
<dbReference type="Gene3D" id="3.30.2020.10">
    <property type="entry name" value="NE0471-like N-terminal domain"/>
    <property type="match status" value="1"/>
</dbReference>
<dbReference type="EMBL" id="CP060204">
    <property type="protein sequence ID" value="QNH55267.1"/>
    <property type="molecule type" value="Genomic_DNA"/>
</dbReference>
<evidence type="ECO:0000313" key="1">
    <source>
        <dbReference type="EMBL" id="QNH55267.1"/>
    </source>
</evidence>
<evidence type="ECO:0000313" key="2">
    <source>
        <dbReference type="Proteomes" id="UP000515480"/>
    </source>
</evidence>
<gene>
    <name evidence="1" type="ORF">H1B31_04910</name>
</gene>
<sequence length="104" mass="11880">MLSIKVTKVIPLDHLRLLVFFENDVNKIFDVAALMEECPEFEILRDPALFQLVKVEPGGYGISWTDELDCSEGELWENGVEIPLTAADFARYANYEMMHIKKAS</sequence>
<dbReference type="Proteomes" id="UP000515480">
    <property type="component" value="Chromosome"/>
</dbReference>
<accession>A0A7G7VMC4</accession>
<organism evidence="1 2">
    <name type="scientific">Selenomonas timonae</name>
    <dbReference type="NCBI Taxonomy" id="2754044"/>
    <lineage>
        <taxon>Bacteria</taxon>
        <taxon>Bacillati</taxon>
        <taxon>Bacillota</taxon>
        <taxon>Negativicutes</taxon>
        <taxon>Selenomonadales</taxon>
        <taxon>Selenomonadaceae</taxon>
        <taxon>Selenomonas</taxon>
    </lineage>
</organism>
<dbReference type="AlphaFoldDB" id="A0A7G7VMC4"/>
<protein>
    <submittedName>
        <fullName evidence="1">DUF2442 domain-containing protein</fullName>
    </submittedName>
</protein>